<evidence type="ECO:0000259" key="1">
    <source>
        <dbReference type="Pfam" id="PF13475"/>
    </source>
</evidence>
<comment type="caution">
    <text evidence="2">The sequence shown here is derived from an EMBL/GenBank/DDBJ whole genome shotgun (WGS) entry which is preliminary data.</text>
</comment>
<feature type="domain" description="DUF4116" evidence="1">
    <location>
        <begin position="282"/>
        <end position="330"/>
    </location>
</feature>
<sequence>MSKYDAKHTLHRCKCKIRTGSVRIILQDYYHRNSHDDQPLNVEIMLNKKFSLQQLGKKKWLLNRELKYKQFFPVEFMNDPEFVLNHIKKYECGLEFASTQLKRDRDFVLKAAQYNGFRLQYAYYRCDDKEVILTAIKTDVFAFKTAPKKLQGDKEFVLEVVRQNGMALLWASKFHHDREVVLTAVQQNGTALQFVKYASLRNSNWYRTVALEAIKQDKKALQYVSHKLLKNHDFMLQALKLIFPEEFETSCSFDYSSKEIMMKIIQEFGLLLEFVSSELKSDREIVLSAVRNHGRSLKYASDDLRNDKEIALIAVQQDGWALEYVSSDLKGDKQVVLAAVNQSGYALQYASEELRNDREIVLTSVTHDGYSLCYASNGMKQDRQVVLTAVKQRCEAIEFADDELKKDEEIVLEAVRRDRNCFHYISRKLFCDKSFLLKAAKFGGKTLLRYTPKEITDDHEFMVKLREEIKRSGFISEYSDELYQEIMETFYHGVYLGSSLENRRNH</sequence>
<feature type="domain" description="DUF4116" evidence="1">
    <location>
        <begin position="153"/>
        <end position="196"/>
    </location>
</feature>
<name>A0AA88GJD6_NAELO</name>
<dbReference type="Pfam" id="PF13475">
    <property type="entry name" value="DUF4116"/>
    <property type="match status" value="6"/>
</dbReference>
<dbReference type="RefSeq" id="XP_044547743.1">
    <property type="nucleotide sequence ID" value="XM_044695652.1"/>
</dbReference>
<dbReference type="Proteomes" id="UP000816034">
    <property type="component" value="Unassembled WGS sequence"/>
</dbReference>
<dbReference type="InterPro" id="IPR025197">
    <property type="entry name" value="DUF4116"/>
</dbReference>
<gene>
    <name evidence="2" type="ORF">C9374_005856</name>
</gene>
<reference evidence="2 3" key="1">
    <citation type="journal article" date="2018" name="BMC Genomics">
        <title>The genome of Naegleria lovaniensis, the basis for a comparative approach to unravel pathogenicity factors of the human pathogenic amoeba N. fowleri.</title>
        <authorList>
            <person name="Liechti N."/>
            <person name="Schurch N."/>
            <person name="Bruggmann R."/>
            <person name="Wittwer M."/>
        </authorList>
    </citation>
    <scope>NUCLEOTIDE SEQUENCE [LARGE SCALE GENOMIC DNA]</scope>
    <source>
        <strain evidence="2 3">ATCC 30569</strain>
    </source>
</reference>
<dbReference type="GeneID" id="68098311"/>
<feature type="domain" description="DUF4116" evidence="1">
    <location>
        <begin position="207"/>
        <end position="240"/>
    </location>
</feature>
<protein>
    <recommendedName>
        <fullName evidence="1">DUF4116 domain-containing protein</fullName>
    </recommendedName>
</protein>
<evidence type="ECO:0000313" key="2">
    <source>
        <dbReference type="EMBL" id="KAG2382064.1"/>
    </source>
</evidence>
<proteinExistence type="predicted"/>
<evidence type="ECO:0000313" key="3">
    <source>
        <dbReference type="Proteomes" id="UP000816034"/>
    </source>
</evidence>
<feature type="domain" description="DUF4116" evidence="1">
    <location>
        <begin position="382"/>
        <end position="429"/>
    </location>
</feature>
<feature type="domain" description="DUF4116" evidence="1">
    <location>
        <begin position="104"/>
        <end position="151"/>
    </location>
</feature>
<accession>A0AA88GJD6</accession>
<dbReference type="EMBL" id="PYSW02000025">
    <property type="protein sequence ID" value="KAG2382064.1"/>
    <property type="molecule type" value="Genomic_DNA"/>
</dbReference>
<feature type="domain" description="DUF4116" evidence="1">
    <location>
        <begin position="332"/>
        <end position="379"/>
    </location>
</feature>
<organism evidence="2 3">
    <name type="scientific">Naegleria lovaniensis</name>
    <name type="common">Amoeba</name>
    <dbReference type="NCBI Taxonomy" id="51637"/>
    <lineage>
        <taxon>Eukaryota</taxon>
        <taxon>Discoba</taxon>
        <taxon>Heterolobosea</taxon>
        <taxon>Tetramitia</taxon>
        <taxon>Eutetramitia</taxon>
        <taxon>Vahlkampfiidae</taxon>
        <taxon>Naegleria</taxon>
    </lineage>
</organism>
<keyword evidence="3" id="KW-1185">Reference proteome</keyword>
<dbReference type="AlphaFoldDB" id="A0AA88GJD6"/>